<accession>A0A6J8B8Q0</accession>
<keyword evidence="3" id="KW-1185">Reference proteome</keyword>
<reference evidence="2 3" key="1">
    <citation type="submission" date="2020-06" db="EMBL/GenBank/DDBJ databases">
        <authorList>
            <person name="Li R."/>
            <person name="Bekaert M."/>
        </authorList>
    </citation>
    <scope>NUCLEOTIDE SEQUENCE [LARGE SCALE GENOMIC DNA]</scope>
    <source>
        <strain evidence="3">wild</strain>
    </source>
</reference>
<protein>
    <submittedName>
        <fullName evidence="2">Uncharacterized protein</fullName>
    </submittedName>
</protein>
<evidence type="ECO:0000313" key="3">
    <source>
        <dbReference type="Proteomes" id="UP000507470"/>
    </source>
</evidence>
<evidence type="ECO:0000313" key="2">
    <source>
        <dbReference type="EMBL" id="CAC5379923.1"/>
    </source>
</evidence>
<sequence length="168" mass="18442">MANSKPAGVKTPSVYFIREMTVLNDVGDNKSVKPESIIDCIEFQCGGNDCVAACVPKSCHFRKNCPHPACRSCNLVLSKCTCERESHFVFHGAKSGKRKSQAEPHFGVKRTFEGTNNSETLNQEEAPSPEAKSNAQDDKSTLNREGDTQTQIDDDDNTDTLKLDDNDG</sequence>
<proteinExistence type="predicted"/>
<dbReference type="Proteomes" id="UP000507470">
    <property type="component" value="Unassembled WGS sequence"/>
</dbReference>
<feature type="compositionally biased region" description="Polar residues" evidence="1">
    <location>
        <begin position="113"/>
        <end position="125"/>
    </location>
</feature>
<dbReference type="EMBL" id="CACVKT020002758">
    <property type="protein sequence ID" value="CAC5379923.1"/>
    <property type="molecule type" value="Genomic_DNA"/>
</dbReference>
<evidence type="ECO:0000256" key="1">
    <source>
        <dbReference type="SAM" id="MobiDB-lite"/>
    </source>
</evidence>
<feature type="compositionally biased region" description="Basic and acidic residues" evidence="1">
    <location>
        <begin position="135"/>
        <end position="147"/>
    </location>
</feature>
<gene>
    <name evidence="2" type="ORF">MCOR_15925</name>
</gene>
<feature type="region of interest" description="Disordered" evidence="1">
    <location>
        <begin position="93"/>
        <end position="168"/>
    </location>
</feature>
<dbReference type="AlphaFoldDB" id="A0A6J8B8Q0"/>
<feature type="compositionally biased region" description="Basic and acidic residues" evidence="1">
    <location>
        <begin position="159"/>
        <end position="168"/>
    </location>
</feature>
<organism evidence="2 3">
    <name type="scientific">Mytilus coruscus</name>
    <name type="common">Sea mussel</name>
    <dbReference type="NCBI Taxonomy" id="42192"/>
    <lineage>
        <taxon>Eukaryota</taxon>
        <taxon>Metazoa</taxon>
        <taxon>Spiralia</taxon>
        <taxon>Lophotrochozoa</taxon>
        <taxon>Mollusca</taxon>
        <taxon>Bivalvia</taxon>
        <taxon>Autobranchia</taxon>
        <taxon>Pteriomorphia</taxon>
        <taxon>Mytilida</taxon>
        <taxon>Mytiloidea</taxon>
        <taxon>Mytilidae</taxon>
        <taxon>Mytilinae</taxon>
        <taxon>Mytilus</taxon>
    </lineage>
</organism>
<name>A0A6J8B8Q0_MYTCO</name>